<gene>
    <name evidence="2" type="ORF">PIB30_002045</name>
</gene>
<keyword evidence="3" id="KW-1185">Reference proteome</keyword>
<evidence type="ECO:0000313" key="2">
    <source>
        <dbReference type="EMBL" id="MED6106154.1"/>
    </source>
</evidence>
<dbReference type="Proteomes" id="UP001341840">
    <property type="component" value="Unassembled WGS sequence"/>
</dbReference>
<comment type="caution">
    <text evidence="2">The sequence shown here is derived from an EMBL/GenBank/DDBJ whole genome shotgun (WGS) entry which is preliminary data.</text>
</comment>
<protein>
    <submittedName>
        <fullName evidence="2">Uncharacterized protein</fullName>
    </submittedName>
</protein>
<name>A0ABU6Q2U0_9FABA</name>
<dbReference type="PANTHER" id="PTHR36746">
    <property type="entry name" value="BNAC04G51760D PROTEIN"/>
    <property type="match status" value="1"/>
</dbReference>
<organism evidence="2 3">
    <name type="scientific">Stylosanthes scabra</name>
    <dbReference type="NCBI Taxonomy" id="79078"/>
    <lineage>
        <taxon>Eukaryota</taxon>
        <taxon>Viridiplantae</taxon>
        <taxon>Streptophyta</taxon>
        <taxon>Embryophyta</taxon>
        <taxon>Tracheophyta</taxon>
        <taxon>Spermatophyta</taxon>
        <taxon>Magnoliopsida</taxon>
        <taxon>eudicotyledons</taxon>
        <taxon>Gunneridae</taxon>
        <taxon>Pentapetalae</taxon>
        <taxon>rosids</taxon>
        <taxon>fabids</taxon>
        <taxon>Fabales</taxon>
        <taxon>Fabaceae</taxon>
        <taxon>Papilionoideae</taxon>
        <taxon>50 kb inversion clade</taxon>
        <taxon>dalbergioids sensu lato</taxon>
        <taxon>Dalbergieae</taxon>
        <taxon>Pterocarpus clade</taxon>
        <taxon>Stylosanthes</taxon>
    </lineage>
</organism>
<feature type="region of interest" description="Disordered" evidence="1">
    <location>
        <begin position="1"/>
        <end position="29"/>
    </location>
</feature>
<dbReference type="EMBL" id="JASCZI010000004">
    <property type="protein sequence ID" value="MED6106154.1"/>
    <property type="molecule type" value="Genomic_DNA"/>
</dbReference>
<evidence type="ECO:0000256" key="1">
    <source>
        <dbReference type="SAM" id="MobiDB-lite"/>
    </source>
</evidence>
<sequence length="151" mass="16710">MGNGSSKNSRRTRGKPSKAPPSSLRSIEPHYVPVRKLDRPTTKVDMVDLGLGVYYSEQLGNDNNTLLYSDEAFTNFIKSGKHKIRVMSTVGHHGLGGREVIRDGVAANAPMVNNTGGVINKDDHHFEEFIQQTRKKLRTTSRVGDSSFNRG</sequence>
<accession>A0ABU6Q2U0</accession>
<dbReference type="PANTHER" id="PTHR36746:SF2">
    <property type="match status" value="1"/>
</dbReference>
<evidence type="ECO:0000313" key="3">
    <source>
        <dbReference type="Proteomes" id="UP001341840"/>
    </source>
</evidence>
<proteinExistence type="predicted"/>
<reference evidence="2 3" key="1">
    <citation type="journal article" date="2023" name="Plants (Basel)">
        <title>Bridging the Gap: Combining Genomics and Transcriptomics Approaches to Understand Stylosanthes scabra, an Orphan Legume from the Brazilian Caatinga.</title>
        <authorList>
            <person name="Ferreira-Neto J.R.C."/>
            <person name="da Silva M.D."/>
            <person name="Binneck E."/>
            <person name="de Melo N.F."/>
            <person name="da Silva R.H."/>
            <person name="de Melo A.L.T.M."/>
            <person name="Pandolfi V."/>
            <person name="Bustamante F.O."/>
            <person name="Brasileiro-Vidal A.C."/>
            <person name="Benko-Iseppon A.M."/>
        </authorList>
    </citation>
    <scope>NUCLEOTIDE SEQUENCE [LARGE SCALE GENOMIC DNA]</scope>
    <source>
        <tissue evidence="2">Leaves</tissue>
    </source>
</reference>